<evidence type="ECO:0000256" key="1">
    <source>
        <dbReference type="ARBA" id="ARBA00004635"/>
    </source>
</evidence>
<evidence type="ECO:0000313" key="10">
    <source>
        <dbReference type="EMBL" id="OMI06730.1"/>
    </source>
</evidence>
<dbReference type="PANTHER" id="PTHR35789:SF1">
    <property type="entry name" value="SPORE GERMINATION PROTEIN B3"/>
    <property type="match status" value="1"/>
</dbReference>
<evidence type="ECO:0000259" key="8">
    <source>
        <dbReference type="Pfam" id="PF05504"/>
    </source>
</evidence>
<keyword evidence="7" id="KW-0449">Lipoprotein</keyword>
<accession>A0A1R1QPZ0</accession>
<dbReference type="AlphaFoldDB" id="A0A1R1S2U4"/>
<gene>
    <name evidence="10" type="ORF">BW143_08225</name>
</gene>
<dbReference type="Pfam" id="PF05504">
    <property type="entry name" value="Spore_GerAC"/>
    <property type="match status" value="1"/>
</dbReference>
<comment type="subcellular location">
    <subcellularLocation>
        <location evidence="1">Membrane</location>
        <topology evidence="1">Lipid-anchor</topology>
    </subcellularLocation>
</comment>
<accession>A0A1R1S2U4</accession>
<organism evidence="10 11">
    <name type="scientific">Bacillus swezeyi</name>
    <dbReference type="NCBI Taxonomy" id="1925020"/>
    <lineage>
        <taxon>Bacteria</taxon>
        <taxon>Bacillati</taxon>
        <taxon>Bacillota</taxon>
        <taxon>Bacilli</taxon>
        <taxon>Bacillales</taxon>
        <taxon>Bacillaceae</taxon>
        <taxon>Bacillus</taxon>
    </lineage>
</organism>
<comment type="similarity">
    <text evidence="2">Belongs to the GerABKC lipoprotein family.</text>
</comment>
<keyword evidence="6" id="KW-0564">Palmitate</keyword>
<feature type="domain" description="Spore germination protein N-terminal" evidence="9">
    <location>
        <begin position="23"/>
        <end position="196"/>
    </location>
</feature>
<reference evidence="10 11" key="1">
    <citation type="submission" date="2017-01" db="EMBL/GenBank/DDBJ databases">
        <title>Bacillus phylogenomics.</title>
        <authorList>
            <person name="Dunlap C."/>
        </authorList>
    </citation>
    <scope>NUCLEOTIDE SEQUENCE [LARGE SCALE GENOMIC DNA]</scope>
    <source>
        <strain evidence="10 11">NRRL B-41282</strain>
    </source>
</reference>
<evidence type="ECO:0000256" key="7">
    <source>
        <dbReference type="ARBA" id="ARBA00023288"/>
    </source>
</evidence>
<dbReference type="InterPro" id="IPR046953">
    <property type="entry name" value="Spore_GerAC-like_C"/>
</dbReference>
<proteinExistence type="inferred from homology"/>
<dbReference type="GO" id="GO:0016020">
    <property type="term" value="C:membrane"/>
    <property type="evidence" value="ECO:0007669"/>
    <property type="project" value="UniProtKB-SubCell"/>
</dbReference>
<dbReference type="Gene3D" id="3.30.300.210">
    <property type="entry name" value="Nutrient germinant receptor protein C, domain 3"/>
    <property type="match status" value="1"/>
</dbReference>
<evidence type="ECO:0000256" key="6">
    <source>
        <dbReference type="ARBA" id="ARBA00023139"/>
    </source>
</evidence>
<keyword evidence="4" id="KW-0732">Signal</keyword>
<dbReference type="InterPro" id="IPR038501">
    <property type="entry name" value="Spore_GerAC_C_sf"/>
</dbReference>
<name>A0A1R1S2U4_9BACI</name>
<feature type="domain" description="Spore germination GerAC-like C-terminal" evidence="8">
    <location>
        <begin position="223"/>
        <end position="388"/>
    </location>
</feature>
<dbReference type="EMBL" id="MTJL01000012">
    <property type="protein sequence ID" value="OMI06730.1"/>
    <property type="molecule type" value="Genomic_DNA"/>
</dbReference>
<dbReference type="PANTHER" id="PTHR35789">
    <property type="entry name" value="SPORE GERMINATION PROTEIN B3"/>
    <property type="match status" value="1"/>
</dbReference>
<evidence type="ECO:0000256" key="2">
    <source>
        <dbReference type="ARBA" id="ARBA00007886"/>
    </source>
</evidence>
<evidence type="ECO:0000256" key="3">
    <source>
        <dbReference type="ARBA" id="ARBA00022544"/>
    </source>
</evidence>
<dbReference type="Pfam" id="PF25198">
    <property type="entry name" value="Spore_GerAC_N"/>
    <property type="match status" value="1"/>
</dbReference>
<dbReference type="PROSITE" id="PS51257">
    <property type="entry name" value="PROKAR_LIPOPROTEIN"/>
    <property type="match status" value="1"/>
</dbReference>
<evidence type="ECO:0000259" key="9">
    <source>
        <dbReference type="Pfam" id="PF25198"/>
    </source>
</evidence>
<dbReference type="InterPro" id="IPR008844">
    <property type="entry name" value="Spore_GerAC-like"/>
</dbReference>
<dbReference type="RefSeq" id="WP_076758425.1">
    <property type="nucleotide sequence ID" value="NZ_JARMMH010000008.1"/>
</dbReference>
<dbReference type="Proteomes" id="UP000187367">
    <property type="component" value="Unassembled WGS sequence"/>
</dbReference>
<keyword evidence="5" id="KW-0472">Membrane</keyword>
<evidence type="ECO:0000256" key="5">
    <source>
        <dbReference type="ARBA" id="ARBA00023136"/>
    </source>
</evidence>
<evidence type="ECO:0000313" key="11">
    <source>
        <dbReference type="Proteomes" id="UP000187367"/>
    </source>
</evidence>
<dbReference type="GO" id="GO:0009847">
    <property type="term" value="P:spore germination"/>
    <property type="evidence" value="ECO:0007669"/>
    <property type="project" value="InterPro"/>
</dbReference>
<protein>
    <submittedName>
        <fullName evidence="10">Spore gernimation protein GerC</fullName>
    </submittedName>
</protein>
<dbReference type="InterPro" id="IPR057336">
    <property type="entry name" value="GerAC_N"/>
</dbReference>
<sequence>MRKHIGLFAVLFLTVIVLSGCWNRRELNELAIVGAMAFDKSDGKQVITTQVIDPGQVAAKQGKGLEAPVITYQEKGDTVFEAIRRMTTLSARKLYFSHLRVLVIGEEVAKEGIGDTLDFLSRDHELRPDFFIVVAKDAKAENVLKVMTGLEDIPANKLFTSLETSEKAWAPLMTVTLDKLISDIVSEGVQPHLTGLRLLGDGKKGESKENVQEIDPDVKLKYSGLAVFKSDKLIGWLNERDSKAVNYALGNVRSTIGEVPCPDGKGKAAMEVVRTKSELAVDVKNGSPKGSVQINVEANVGEVQCKLDLTKSKTIAELEKEANKRVKSLMEKALKTAQEEYKVDFFGFGEVLHRSNPDYWKKVRKNWDETFTTMPIDIKTDVQIRRVGTIGKSPLEGLK</sequence>
<keyword evidence="3" id="KW-0309">Germination</keyword>
<evidence type="ECO:0000256" key="4">
    <source>
        <dbReference type="ARBA" id="ARBA00022729"/>
    </source>
</evidence>
<comment type="caution">
    <text evidence="10">The sequence shown here is derived from an EMBL/GenBank/DDBJ whole genome shotgun (WGS) entry which is preliminary data.</text>
</comment>
<dbReference type="OrthoDB" id="9816067at2"/>
<keyword evidence="11" id="KW-1185">Reference proteome</keyword>
<dbReference type="NCBIfam" id="TIGR02887">
    <property type="entry name" value="spore_ger_x_C"/>
    <property type="match status" value="1"/>
</dbReference>